<protein>
    <recommendedName>
        <fullName evidence="8">Flagellar assembly protein FliH/Type III secretion system HrpE domain-containing protein</fullName>
    </recommendedName>
</protein>
<accession>A0A164QRR9</accession>
<dbReference type="PATRIC" id="fig|1396.535.peg.4300"/>
<dbReference type="GO" id="GO:0005829">
    <property type="term" value="C:cytosol"/>
    <property type="evidence" value="ECO:0007669"/>
    <property type="project" value="TreeGrafter"/>
</dbReference>
<comment type="caution">
    <text evidence="9">The sequence shown here is derived from an EMBL/GenBank/DDBJ whole genome shotgun (WGS) entry which is preliminary data.</text>
</comment>
<evidence type="ECO:0000256" key="3">
    <source>
        <dbReference type="ARBA" id="ARBA00022448"/>
    </source>
</evidence>
<dbReference type="Proteomes" id="UP000076482">
    <property type="component" value="Unassembled WGS sequence"/>
</dbReference>
<evidence type="ECO:0000256" key="1">
    <source>
        <dbReference type="ARBA" id="ARBA00003041"/>
    </source>
</evidence>
<keyword evidence="4" id="KW-1005">Bacterial flagellum biogenesis</keyword>
<evidence type="ECO:0000256" key="6">
    <source>
        <dbReference type="ARBA" id="ARBA00023225"/>
    </source>
</evidence>
<evidence type="ECO:0000256" key="5">
    <source>
        <dbReference type="ARBA" id="ARBA00022927"/>
    </source>
</evidence>
<dbReference type="GO" id="GO:0044781">
    <property type="term" value="P:bacterial-type flagellum organization"/>
    <property type="evidence" value="ECO:0007669"/>
    <property type="project" value="UniProtKB-KW"/>
</dbReference>
<name>A0A164QRR9_BACCE</name>
<evidence type="ECO:0000256" key="7">
    <source>
        <dbReference type="SAM" id="Coils"/>
    </source>
</evidence>
<gene>
    <name evidence="9" type="ORF">B4088_0548</name>
</gene>
<dbReference type="PANTHER" id="PTHR34982">
    <property type="entry name" value="YOP PROTEINS TRANSLOCATION PROTEIN L"/>
    <property type="match status" value="1"/>
</dbReference>
<dbReference type="EMBL" id="LJKE01000015">
    <property type="protein sequence ID" value="KZD72087.1"/>
    <property type="molecule type" value="Genomic_DNA"/>
</dbReference>
<dbReference type="Pfam" id="PF02108">
    <property type="entry name" value="FliH"/>
    <property type="match status" value="1"/>
</dbReference>
<reference evidence="9 10" key="1">
    <citation type="submission" date="2015-09" db="EMBL/GenBank/DDBJ databases">
        <title>Bacillus cereus food isolates.</title>
        <authorList>
            <person name="Boekhorst J."/>
        </authorList>
    </citation>
    <scope>NUCLEOTIDE SEQUENCE [LARGE SCALE GENOMIC DNA]</scope>
    <source>
        <strain evidence="9 10">B4088</strain>
    </source>
</reference>
<keyword evidence="6" id="KW-1006">Bacterial flagellum protein export</keyword>
<dbReference type="InterPro" id="IPR018035">
    <property type="entry name" value="Flagellar_FliH/T3SS_HrpE"/>
</dbReference>
<evidence type="ECO:0000256" key="4">
    <source>
        <dbReference type="ARBA" id="ARBA00022795"/>
    </source>
</evidence>
<proteinExistence type="inferred from homology"/>
<organism evidence="9 10">
    <name type="scientific">Bacillus cereus</name>
    <dbReference type="NCBI Taxonomy" id="1396"/>
    <lineage>
        <taxon>Bacteria</taxon>
        <taxon>Bacillati</taxon>
        <taxon>Bacillota</taxon>
        <taxon>Bacilli</taxon>
        <taxon>Bacillales</taxon>
        <taxon>Bacillaceae</taxon>
        <taxon>Bacillus</taxon>
        <taxon>Bacillus cereus group</taxon>
    </lineage>
</organism>
<dbReference type="PANTHER" id="PTHR34982:SF1">
    <property type="entry name" value="FLAGELLAR ASSEMBLY PROTEIN FLIH"/>
    <property type="match status" value="1"/>
</dbReference>
<dbReference type="GO" id="GO:0015031">
    <property type="term" value="P:protein transport"/>
    <property type="evidence" value="ECO:0007669"/>
    <property type="project" value="UniProtKB-KW"/>
</dbReference>
<keyword evidence="5" id="KW-0653">Protein transport</keyword>
<evidence type="ECO:0000259" key="8">
    <source>
        <dbReference type="Pfam" id="PF02108"/>
    </source>
</evidence>
<keyword evidence="7" id="KW-0175">Coiled coil</keyword>
<evidence type="ECO:0000313" key="9">
    <source>
        <dbReference type="EMBL" id="KZD72087.1"/>
    </source>
</evidence>
<evidence type="ECO:0000313" key="10">
    <source>
        <dbReference type="Proteomes" id="UP000076482"/>
    </source>
</evidence>
<comment type="similarity">
    <text evidence="2">Belongs to the FliH family.</text>
</comment>
<feature type="coiled-coil region" evidence="7">
    <location>
        <begin position="1"/>
        <end position="77"/>
    </location>
</feature>
<keyword evidence="3" id="KW-0813">Transport</keyword>
<evidence type="ECO:0000256" key="2">
    <source>
        <dbReference type="ARBA" id="ARBA00006602"/>
    </source>
</evidence>
<sequence length="196" mass="23395">MERIKSKEEEILADLESKREKAIQEGYEQGQGMAVEEAYQKLKQENEENELKYKLLYEQLEQEKKEWEEHKRVNSERFQQEQRLETCRLAVQIADKIACQLIDVSDEVLVTYFEEVMKSVEEASKQVFVRIHPLTYGRLKEKGYNLFHENMQFVSDPLLKKADLIIETDRTCMDYSVSSRLKQIEKWIHRVINDVD</sequence>
<feature type="domain" description="Flagellar assembly protein FliH/Type III secretion system HrpE" evidence="8">
    <location>
        <begin position="75"/>
        <end position="184"/>
    </location>
</feature>
<comment type="function">
    <text evidence="1">Needed for flagellar regrowth and assembly.</text>
</comment>
<dbReference type="AlphaFoldDB" id="A0A164QRR9"/>
<dbReference type="InterPro" id="IPR051472">
    <property type="entry name" value="T3SS_Stator/FliH"/>
</dbReference>